<dbReference type="Proteomes" id="UP000002630">
    <property type="component" value="Linkage Group LG31"/>
</dbReference>
<feature type="chain" id="PRO_5003095528" evidence="5">
    <location>
        <begin position="27"/>
        <end position="1200"/>
    </location>
</feature>
<dbReference type="Pfam" id="PF00005">
    <property type="entry name" value="ABC_tran"/>
    <property type="match status" value="1"/>
</dbReference>
<dbReference type="OMA" id="TSHYREC"/>
<feature type="compositionally biased region" description="Gly residues" evidence="3">
    <location>
        <begin position="260"/>
        <end position="285"/>
    </location>
</feature>
<evidence type="ECO:0000256" key="4">
    <source>
        <dbReference type="SAM" id="Phobius"/>
    </source>
</evidence>
<dbReference type="SMART" id="SM00382">
    <property type="entry name" value="AAA"/>
    <property type="match status" value="1"/>
</dbReference>
<keyword evidence="4" id="KW-1133">Transmembrane helix</keyword>
<gene>
    <name evidence="8" type="ORF">Esi_0334_0016</name>
</gene>
<dbReference type="InterPro" id="IPR003169">
    <property type="entry name" value="GYF"/>
</dbReference>
<sequence length="1200" mass="122413">MKYAYLHVSLAAVALAAFASLDRAGAVTAQGGGGGGGSNWYLRAPDGSSQGPYGLSQLGEWSRAGYVSADSQVQWGAGGPPQALSSVLGAGGGAFGGALSGGASSEDGGGGGGGDGRRGDDDTSEEGGYDYRAAASSQLWGDDSEEEQPYRHTGGRGSARPGGGARDEWGSLMSERVTAVEGGRWSESVSAAKGTFKKLFSVGRKSDNRRKRVNGGRGSGRGRGGGRSQGGGGRYPPGARGPGRGGRGYPQGRGSSYGAPPGGSGDGGWNSGGRGSGYGQGGGEWGDVQGTGEVNQGGSWQTNSQASSAQPLSQQQQQQGPGEAGGVSPPAPPLATAAYPPPPPPVPSPVSPELQDGEGGGQGQGVAWDAAGSGSGGGGGGVAPPSSIPEEVAPPPPPPNPLPGQMPPSAEGYSSSPLGSSGAAHSSPAAPAAGAAMGGLDPREIEAFYAAQKEYGADSGPAAGDAQPRKRMGWGRRGKDIPKENLAAMGLNYGEADREPVRERSPRRRGRSGWFGFAKGSRGRREVLGGRVSVDSMKLKYEEGWNVEAEGEGVFAAVKSVAGRSISRMTSPSKAVTSMTPVAGVRLLARAGGVFPLLLWWAFSVMRGVLPVVMSWLVSRLMHRLADFSAGRYTLSTSHYRECRSACFKLLGQQAGAGLSLGVAAGVVRGWLRPRARERSAAVCRRALAGVSVAGGTDRPPPSEFRELSLAPWSYMQQVMELSRGVAGVAAVVAVLQTVWPFRGPVTLGGGAAVLLLLESIRTLLGTEDPGAAEVRGGGSDVAEPSGGIHGGASGGAVANAEAEARGLRKVLLSKNSAVLEAAEHQEGRKSRIITTRSVVRGSVTWLVMSAFAVYALVSVVEEELAFQFGTARVTLLITQVWLAYASLQGALSGLGQVARLRSTAARMQAIALARPENGGGGKETGLGTEGGWSNDGPEAADGLRLQGVSFTPSGRTRQALSSVDLHAPAGSVVAVLGGAGAGKTALLQLALGLMKADKGEAMFQGRPLQEWETGAYRERVAWLSQVSGRFGLTAGENIGAGDPSEFSNRELWARAAGLSGANTAIESLPLGYDTLLEDGGGPAAAAAGGGGSGLSEGEWQRLQLARFLMRADVAKLLLLDEPFKGVSPSEASRMLAALGAQARATGQVVVVASQDLSLGRWADATVYLEDGSVSESGRWDDLLASGGPFATAVREHDAF</sequence>
<feature type="compositionally biased region" description="Low complexity" evidence="3">
    <location>
        <begin position="304"/>
        <end position="321"/>
    </location>
</feature>
<dbReference type="STRING" id="2880.D7FXW6"/>
<evidence type="ECO:0000256" key="5">
    <source>
        <dbReference type="SAM" id="SignalP"/>
    </source>
</evidence>
<feature type="signal peptide" evidence="5">
    <location>
        <begin position="1"/>
        <end position="26"/>
    </location>
</feature>
<feature type="domain" description="ABC transporter" evidence="7">
    <location>
        <begin position="944"/>
        <end position="1196"/>
    </location>
</feature>
<dbReference type="SUPFAM" id="SSF55277">
    <property type="entry name" value="GYF domain"/>
    <property type="match status" value="1"/>
</dbReference>
<organism evidence="8 9">
    <name type="scientific">Ectocarpus siliculosus</name>
    <name type="common">Brown alga</name>
    <name type="synonym">Conferva siliculosa</name>
    <dbReference type="NCBI Taxonomy" id="2880"/>
    <lineage>
        <taxon>Eukaryota</taxon>
        <taxon>Sar</taxon>
        <taxon>Stramenopiles</taxon>
        <taxon>Ochrophyta</taxon>
        <taxon>PX clade</taxon>
        <taxon>Phaeophyceae</taxon>
        <taxon>Ectocarpales</taxon>
        <taxon>Ectocarpaceae</taxon>
        <taxon>Ectocarpus</taxon>
    </lineage>
</organism>
<dbReference type="eggNOG" id="KOG0055">
    <property type="taxonomic scope" value="Eukaryota"/>
</dbReference>
<dbReference type="PANTHER" id="PTHR43394">
    <property type="entry name" value="ATP-DEPENDENT PERMEASE MDL1, MITOCHONDRIAL"/>
    <property type="match status" value="1"/>
</dbReference>
<dbReference type="EMBL" id="FN648525">
    <property type="protein sequence ID" value="CBJ32379.1"/>
    <property type="molecule type" value="Genomic_DNA"/>
</dbReference>
<feature type="compositionally biased region" description="Gly residues" evidence="3">
    <location>
        <begin position="215"/>
        <end position="251"/>
    </location>
</feature>
<keyword evidence="9" id="KW-1185">Reference proteome</keyword>
<feature type="domain" description="GYF" evidence="6">
    <location>
        <begin position="37"/>
        <end position="89"/>
    </location>
</feature>
<evidence type="ECO:0000313" key="9">
    <source>
        <dbReference type="Proteomes" id="UP000002630"/>
    </source>
</evidence>
<feature type="compositionally biased region" description="Pro residues" evidence="3">
    <location>
        <begin position="392"/>
        <end position="406"/>
    </location>
</feature>
<feature type="transmembrane region" description="Helical" evidence="4">
    <location>
        <begin position="839"/>
        <end position="861"/>
    </location>
</feature>
<feature type="region of interest" description="Disordered" evidence="3">
    <location>
        <begin position="201"/>
        <end position="438"/>
    </location>
</feature>
<dbReference type="Gene3D" id="3.30.1490.40">
    <property type="match status" value="1"/>
</dbReference>
<dbReference type="Gene3D" id="3.40.50.300">
    <property type="entry name" value="P-loop containing nucleotide triphosphate hydrolases"/>
    <property type="match status" value="1"/>
</dbReference>
<accession>D7FXW6</accession>
<keyword evidence="4" id="KW-0472">Membrane</keyword>
<feature type="compositionally biased region" description="Low complexity" evidence="3">
    <location>
        <begin position="407"/>
        <end position="438"/>
    </location>
</feature>
<keyword evidence="2 8" id="KW-0067">ATP-binding</keyword>
<dbReference type="PROSITE" id="PS50829">
    <property type="entry name" value="GYF"/>
    <property type="match status" value="1"/>
</dbReference>
<dbReference type="InParanoid" id="D7FXW6"/>
<evidence type="ECO:0000256" key="1">
    <source>
        <dbReference type="ARBA" id="ARBA00022741"/>
    </source>
</evidence>
<evidence type="ECO:0000256" key="3">
    <source>
        <dbReference type="SAM" id="MobiDB-lite"/>
    </source>
</evidence>
<keyword evidence="1" id="KW-0547">Nucleotide-binding</keyword>
<name>D7FXW6_ECTSI</name>
<proteinExistence type="predicted"/>
<dbReference type="AlphaFoldDB" id="D7FXW6"/>
<dbReference type="OrthoDB" id="6500128at2759"/>
<evidence type="ECO:0000259" key="6">
    <source>
        <dbReference type="PROSITE" id="PS50829"/>
    </source>
</evidence>
<dbReference type="InterPro" id="IPR003439">
    <property type="entry name" value="ABC_transporter-like_ATP-bd"/>
</dbReference>
<dbReference type="GO" id="GO:0016887">
    <property type="term" value="F:ATP hydrolysis activity"/>
    <property type="evidence" value="ECO:0007669"/>
    <property type="project" value="InterPro"/>
</dbReference>
<feature type="compositionally biased region" description="Polar residues" evidence="3">
    <location>
        <begin position="294"/>
        <end position="303"/>
    </location>
</feature>
<dbReference type="PROSITE" id="PS50893">
    <property type="entry name" value="ABC_TRANSPORTER_2"/>
    <property type="match status" value="1"/>
</dbReference>
<dbReference type="GO" id="GO:0005524">
    <property type="term" value="F:ATP binding"/>
    <property type="evidence" value="ECO:0007669"/>
    <property type="project" value="UniProtKB-KW"/>
</dbReference>
<dbReference type="SUPFAM" id="SSF52540">
    <property type="entry name" value="P-loop containing nucleoside triphosphate hydrolases"/>
    <property type="match status" value="1"/>
</dbReference>
<feature type="region of interest" description="Disordered" evidence="3">
    <location>
        <begin position="456"/>
        <end position="480"/>
    </location>
</feature>
<dbReference type="InterPro" id="IPR039421">
    <property type="entry name" value="Type_1_exporter"/>
</dbReference>
<dbReference type="InterPro" id="IPR003593">
    <property type="entry name" value="AAA+_ATPase"/>
</dbReference>
<dbReference type="InterPro" id="IPR027417">
    <property type="entry name" value="P-loop_NTPase"/>
</dbReference>
<keyword evidence="4" id="KW-0812">Transmembrane</keyword>
<feature type="region of interest" description="Disordered" evidence="3">
    <location>
        <begin position="98"/>
        <end position="172"/>
    </location>
</feature>
<evidence type="ECO:0000256" key="2">
    <source>
        <dbReference type="ARBA" id="ARBA00022840"/>
    </source>
</evidence>
<evidence type="ECO:0000313" key="8">
    <source>
        <dbReference type="EMBL" id="CBJ32379.1"/>
    </source>
</evidence>
<keyword evidence="5" id="KW-0732">Signal</keyword>
<reference evidence="8 9" key="1">
    <citation type="journal article" date="2010" name="Nature">
        <title>The Ectocarpus genome and the independent evolution of multicellularity in brown algae.</title>
        <authorList>
            <person name="Cock J.M."/>
            <person name="Sterck L."/>
            <person name="Rouze P."/>
            <person name="Scornet D."/>
            <person name="Allen A.E."/>
            <person name="Amoutzias G."/>
            <person name="Anthouard V."/>
            <person name="Artiguenave F."/>
            <person name="Aury J.M."/>
            <person name="Badger J.H."/>
            <person name="Beszteri B."/>
            <person name="Billiau K."/>
            <person name="Bonnet E."/>
            <person name="Bothwell J.H."/>
            <person name="Bowler C."/>
            <person name="Boyen C."/>
            <person name="Brownlee C."/>
            <person name="Carrano C.J."/>
            <person name="Charrier B."/>
            <person name="Cho G.Y."/>
            <person name="Coelho S.M."/>
            <person name="Collen J."/>
            <person name="Corre E."/>
            <person name="Da Silva C."/>
            <person name="Delage L."/>
            <person name="Delaroque N."/>
            <person name="Dittami S.M."/>
            <person name="Doulbeau S."/>
            <person name="Elias M."/>
            <person name="Farnham G."/>
            <person name="Gachon C.M."/>
            <person name="Gschloessl B."/>
            <person name="Heesch S."/>
            <person name="Jabbari K."/>
            <person name="Jubin C."/>
            <person name="Kawai H."/>
            <person name="Kimura K."/>
            <person name="Kloareg B."/>
            <person name="Kupper F.C."/>
            <person name="Lang D."/>
            <person name="Le Bail A."/>
            <person name="Leblanc C."/>
            <person name="Lerouge P."/>
            <person name="Lohr M."/>
            <person name="Lopez P.J."/>
            <person name="Martens C."/>
            <person name="Maumus F."/>
            <person name="Michel G."/>
            <person name="Miranda-Saavedra D."/>
            <person name="Morales J."/>
            <person name="Moreau H."/>
            <person name="Motomura T."/>
            <person name="Nagasato C."/>
            <person name="Napoli C.A."/>
            <person name="Nelson D.R."/>
            <person name="Nyvall-Collen P."/>
            <person name="Peters A.F."/>
            <person name="Pommier C."/>
            <person name="Potin P."/>
            <person name="Poulain J."/>
            <person name="Quesneville H."/>
            <person name="Read B."/>
            <person name="Rensing S.A."/>
            <person name="Ritter A."/>
            <person name="Rousvoal S."/>
            <person name="Samanta M."/>
            <person name="Samson G."/>
            <person name="Schroeder D.C."/>
            <person name="Segurens B."/>
            <person name="Strittmatter M."/>
            <person name="Tonon T."/>
            <person name="Tregear J.W."/>
            <person name="Valentin K."/>
            <person name="von Dassow P."/>
            <person name="Yamagishi T."/>
            <person name="Van de Peer Y."/>
            <person name="Wincker P."/>
        </authorList>
    </citation>
    <scope>NUCLEOTIDE SEQUENCE [LARGE SCALE GENOMIC DNA]</scope>
    <source>
        <strain evidence="9">Ec32 / CCAP1310/4</strain>
    </source>
</reference>
<evidence type="ECO:0000259" key="7">
    <source>
        <dbReference type="PROSITE" id="PS50893"/>
    </source>
</evidence>
<feature type="compositionally biased region" description="Gly residues" evidence="3">
    <location>
        <begin position="155"/>
        <end position="164"/>
    </location>
</feature>
<feature type="compositionally biased region" description="Gly residues" evidence="3">
    <location>
        <begin position="373"/>
        <end position="382"/>
    </location>
</feature>
<feature type="transmembrane region" description="Helical" evidence="4">
    <location>
        <begin position="598"/>
        <end position="618"/>
    </location>
</feature>
<feature type="compositionally biased region" description="Pro residues" evidence="3">
    <location>
        <begin position="329"/>
        <end position="350"/>
    </location>
</feature>
<dbReference type="EMBL" id="FN649756">
    <property type="protein sequence ID" value="CBJ32379.1"/>
    <property type="molecule type" value="Genomic_DNA"/>
</dbReference>
<protein>
    <submittedName>
        <fullName evidence="8">ABC transporter ATP-binding protein</fullName>
    </submittedName>
</protein>
<dbReference type="InterPro" id="IPR035445">
    <property type="entry name" value="GYF-like_dom_sf"/>
</dbReference>